<dbReference type="Proteomes" id="UP000799324">
    <property type="component" value="Unassembled WGS sequence"/>
</dbReference>
<dbReference type="InterPro" id="IPR036514">
    <property type="entry name" value="SGNH_hydro_sf"/>
</dbReference>
<dbReference type="GO" id="GO:0016787">
    <property type="term" value="F:hydrolase activity"/>
    <property type="evidence" value="ECO:0007669"/>
    <property type="project" value="UniProtKB-KW"/>
</dbReference>
<dbReference type="EMBL" id="MU004362">
    <property type="protein sequence ID" value="KAF2654562.1"/>
    <property type="molecule type" value="Genomic_DNA"/>
</dbReference>
<evidence type="ECO:0000313" key="4">
    <source>
        <dbReference type="Proteomes" id="UP000799324"/>
    </source>
</evidence>
<proteinExistence type="predicted"/>
<dbReference type="CDD" id="cd01830">
    <property type="entry name" value="XynE_like"/>
    <property type="match status" value="1"/>
</dbReference>
<feature type="domain" description="SGNH hydrolase-type esterase" evidence="2">
    <location>
        <begin position="219"/>
        <end position="415"/>
    </location>
</feature>
<dbReference type="PANTHER" id="PTHR43784">
    <property type="entry name" value="GDSL-LIKE LIPASE/ACYLHYDROLASE, PUTATIVE (AFU_ORTHOLOGUE AFUA_2G00820)-RELATED"/>
    <property type="match status" value="1"/>
</dbReference>
<organism evidence="3 4">
    <name type="scientific">Lophiostoma macrostomum CBS 122681</name>
    <dbReference type="NCBI Taxonomy" id="1314788"/>
    <lineage>
        <taxon>Eukaryota</taxon>
        <taxon>Fungi</taxon>
        <taxon>Dikarya</taxon>
        <taxon>Ascomycota</taxon>
        <taxon>Pezizomycotina</taxon>
        <taxon>Dothideomycetes</taxon>
        <taxon>Pleosporomycetidae</taxon>
        <taxon>Pleosporales</taxon>
        <taxon>Lophiostomataceae</taxon>
        <taxon>Lophiostoma</taxon>
    </lineage>
</organism>
<accession>A0A6A6T4H3</accession>
<gene>
    <name evidence="3" type="ORF">K491DRAFT_679599</name>
</gene>
<dbReference type="OrthoDB" id="10071171at2759"/>
<sequence length="426" mass="44211">MVGTLSTALLAALALFSTPITGLAIEPVGKRQDGDHWVDTWTSMPQLVESSNMPPSPFSSGGVLKDATLRQTLHLSIGSPKIRLTISNTFGGSDLPITSGSAALPAGGAAGVSGIQASPIAAITVGGKTAFTVPKGQVLVTDEIAFEVKPQSMITVSLYSQAGQSGSSITGHPGSRTTSWFVSGEKVNATSFSGTSSVHWYFVSAVQAYVPADASALVILGDSITDGRGSDDNKNNRWPDLVLARLQPTHPNLAVCNQAAGGNTVLTGGLGPPLMQRYTRDALQQPGIKYLMIFEGVNDIGGGAANSGMQTQIGNSLISAFTTILTAAKAANLTTLMGTITPFCAPSASQQSYSSPEREKTRQKVNTWIKAGGDGKIDHVVDFAAAVESKTSKDQLDSKYNGGDYLHPNGAGYQAMAAAFPVDVFT</sequence>
<dbReference type="Gene3D" id="3.40.50.1110">
    <property type="entry name" value="SGNH hydrolase"/>
    <property type="match status" value="1"/>
</dbReference>
<protein>
    <submittedName>
        <fullName evidence="3">SGNH hydrolase</fullName>
    </submittedName>
</protein>
<dbReference type="SUPFAM" id="SSF52266">
    <property type="entry name" value="SGNH hydrolase"/>
    <property type="match status" value="1"/>
</dbReference>
<keyword evidence="3" id="KW-0378">Hydrolase</keyword>
<dbReference type="PANTHER" id="PTHR43784:SF2">
    <property type="entry name" value="GDSL-LIKE LIPASE_ACYLHYDROLASE, PUTATIVE (AFU_ORTHOLOGUE AFUA_2G00820)-RELATED"/>
    <property type="match status" value="1"/>
</dbReference>
<keyword evidence="1" id="KW-0732">Signal</keyword>
<evidence type="ECO:0000259" key="2">
    <source>
        <dbReference type="Pfam" id="PF13472"/>
    </source>
</evidence>
<feature type="chain" id="PRO_5025538057" evidence="1">
    <location>
        <begin position="25"/>
        <end position="426"/>
    </location>
</feature>
<feature type="signal peptide" evidence="1">
    <location>
        <begin position="1"/>
        <end position="24"/>
    </location>
</feature>
<dbReference type="InterPro" id="IPR013830">
    <property type="entry name" value="SGNH_hydro"/>
</dbReference>
<name>A0A6A6T4H3_9PLEO</name>
<keyword evidence="4" id="KW-1185">Reference proteome</keyword>
<evidence type="ECO:0000256" key="1">
    <source>
        <dbReference type="SAM" id="SignalP"/>
    </source>
</evidence>
<dbReference type="InterPro" id="IPR053140">
    <property type="entry name" value="GDSL_Rv0518-like"/>
</dbReference>
<reference evidence="3" key="1">
    <citation type="journal article" date="2020" name="Stud. Mycol.">
        <title>101 Dothideomycetes genomes: a test case for predicting lifestyles and emergence of pathogens.</title>
        <authorList>
            <person name="Haridas S."/>
            <person name="Albert R."/>
            <person name="Binder M."/>
            <person name="Bloem J."/>
            <person name="Labutti K."/>
            <person name="Salamov A."/>
            <person name="Andreopoulos B."/>
            <person name="Baker S."/>
            <person name="Barry K."/>
            <person name="Bills G."/>
            <person name="Bluhm B."/>
            <person name="Cannon C."/>
            <person name="Castanera R."/>
            <person name="Culley D."/>
            <person name="Daum C."/>
            <person name="Ezra D."/>
            <person name="Gonzalez J."/>
            <person name="Henrissat B."/>
            <person name="Kuo A."/>
            <person name="Liang C."/>
            <person name="Lipzen A."/>
            <person name="Lutzoni F."/>
            <person name="Magnuson J."/>
            <person name="Mondo S."/>
            <person name="Nolan M."/>
            <person name="Ohm R."/>
            <person name="Pangilinan J."/>
            <person name="Park H.-J."/>
            <person name="Ramirez L."/>
            <person name="Alfaro M."/>
            <person name="Sun H."/>
            <person name="Tritt A."/>
            <person name="Yoshinaga Y."/>
            <person name="Zwiers L.-H."/>
            <person name="Turgeon B."/>
            <person name="Goodwin S."/>
            <person name="Spatafora J."/>
            <person name="Crous P."/>
            <person name="Grigoriev I."/>
        </authorList>
    </citation>
    <scope>NUCLEOTIDE SEQUENCE</scope>
    <source>
        <strain evidence="3">CBS 122681</strain>
    </source>
</reference>
<dbReference type="Pfam" id="PF13472">
    <property type="entry name" value="Lipase_GDSL_2"/>
    <property type="match status" value="1"/>
</dbReference>
<dbReference type="AlphaFoldDB" id="A0A6A6T4H3"/>
<evidence type="ECO:0000313" key="3">
    <source>
        <dbReference type="EMBL" id="KAF2654562.1"/>
    </source>
</evidence>